<evidence type="ECO:0000313" key="13">
    <source>
        <dbReference type="EMBL" id="GAP47141.1"/>
    </source>
</evidence>
<dbReference type="Gene3D" id="3.30.300.50">
    <property type="match status" value="1"/>
</dbReference>
<evidence type="ECO:0000256" key="3">
    <source>
        <dbReference type="ARBA" id="ARBA00022729"/>
    </source>
</evidence>
<feature type="signal peptide" evidence="10">
    <location>
        <begin position="1"/>
        <end position="21"/>
    </location>
</feature>
<evidence type="ECO:0000259" key="12">
    <source>
        <dbReference type="Pfam" id="PF02983"/>
    </source>
</evidence>
<feature type="chain" id="PRO_5005514077" evidence="10">
    <location>
        <begin position="22"/>
        <end position="353"/>
    </location>
</feature>
<dbReference type="Gene3D" id="2.40.10.10">
    <property type="entry name" value="Trypsin-like serine proteases"/>
    <property type="match status" value="2"/>
</dbReference>
<dbReference type="Pfam" id="PF00089">
    <property type="entry name" value="Trypsin"/>
    <property type="match status" value="1"/>
</dbReference>
<dbReference type="InterPro" id="IPR033116">
    <property type="entry name" value="TRYPSIN_SER"/>
</dbReference>
<dbReference type="InterPro" id="IPR009003">
    <property type="entry name" value="Peptidase_S1_PA"/>
</dbReference>
<dbReference type="InterPro" id="IPR043504">
    <property type="entry name" value="Peptidase_S1_PA_chymotrypsin"/>
</dbReference>
<protein>
    <submittedName>
        <fullName evidence="13">Protease</fullName>
    </submittedName>
</protein>
<dbReference type="Pfam" id="PF02983">
    <property type="entry name" value="Pro_Al_protease"/>
    <property type="match status" value="1"/>
</dbReference>
<gene>
    <name evidence="13" type="ORF">SAZU_1878</name>
</gene>
<feature type="active site" description="Charge relay system" evidence="8">
    <location>
        <position position="187"/>
    </location>
</feature>
<dbReference type="PATRIC" id="fig|146537.3.peg.1984"/>
<keyword evidence="7 9" id="KW-1015">Disulfide bond</keyword>
<evidence type="ECO:0000256" key="4">
    <source>
        <dbReference type="ARBA" id="ARBA00022801"/>
    </source>
</evidence>
<proteinExistence type="inferred from homology"/>
<dbReference type="GO" id="GO:0005576">
    <property type="term" value="C:extracellular region"/>
    <property type="evidence" value="ECO:0007669"/>
    <property type="project" value="InterPro"/>
</dbReference>
<keyword evidence="4" id="KW-0378">Hydrolase</keyword>
<evidence type="ECO:0000256" key="8">
    <source>
        <dbReference type="PIRSR" id="PIRSR001134-1"/>
    </source>
</evidence>
<dbReference type="InterPro" id="IPR004236">
    <property type="entry name" value="Pept_S1_alpha_lytic"/>
</dbReference>
<dbReference type="GO" id="GO:0004252">
    <property type="term" value="F:serine-type endopeptidase activity"/>
    <property type="evidence" value="ECO:0007669"/>
    <property type="project" value="InterPro"/>
</dbReference>
<evidence type="ECO:0000256" key="9">
    <source>
        <dbReference type="PIRSR" id="PIRSR001134-2"/>
    </source>
</evidence>
<dbReference type="PIRSF" id="PIRSF001134">
    <property type="entry name" value="Streptogrisin"/>
    <property type="match status" value="1"/>
</dbReference>
<dbReference type="InterPro" id="IPR001316">
    <property type="entry name" value="Pept_S1A_streptogrisin"/>
</dbReference>
<dbReference type="PRINTS" id="PR00861">
    <property type="entry name" value="ALYTICPTASE"/>
</dbReference>
<reference evidence="13" key="1">
    <citation type="journal article" date="2015" name="Genome Announc.">
        <title>Draft Genome Sequence of Thiostrepton-Producing Streptomyces azureus ATCC 14921.</title>
        <authorList>
            <person name="Sakihara K."/>
            <person name="Maeda J."/>
            <person name="Tashiro K."/>
            <person name="Fujino Y."/>
            <person name="Kuhara S."/>
            <person name="Ohshima T."/>
            <person name="Ogata S."/>
            <person name="Doi K."/>
        </authorList>
    </citation>
    <scope>NUCLEOTIDE SEQUENCE [LARGE SCALE GENOMIC DNA]</scope>
    <source>
        <strain evidence="13">ATCC14921</strain>
    </source>
</reference>
<sequence>MGIAAAVGGLLTVLVSPGAHAAPTALTDPAKAAAVASELGDDRSAGVYYKDGRLVVGVTDEAAARSVRSAGGTAEVVTHSANELDAIHAELDRLAGIPNTSWGVDPSSNQVSVKIYDGVSTADRARLERVATVHGDAVRVERRSGKLEPAAYDMRGGVGIFSDDWLCSSAFNVQNDSGEKFMLTAGHCTIGQNFTWYRYSGNVKLGTVTAWSYEPGDWAVVDYTNADVSPLGMVQYRDGTSSQITASRWVSDGEKVKRVGTTSQDLDGIVLQPSTTVNYPDEGVTLYNMVETSLCSKDGDSGGALFTGTTALGINSGGNYLDYACGNTDAQADRVSYYHPVQDVLLKKDLKVF</sequence>
<evidence type="ECO:0000256" key="5">
    <source>
        <dbReference type="ARBA" id="ARBA00022825"/>
    </source>
</evidence>
<feature type="disulfide bond" evidence="9">
    <location>
        <begin position="167"/>
        <end position="188"/>
    </location>
</feature>
<keyword evidence="5" id="KW-0720">Serine protease</keyword>
<dbReference type="InterPro" id="IPR001254">
    <property type="entry name" value="Trypsin_dom"/>
</dbReference>
<keyword evidence="6" id="KW-0865">Zymogen</keyword>
<organism evidence="13 14">
    <name type="scientific">Streptomyces azureus</name>
    <dbReference type="NCBI Taxonomy" id="146537"/>
    <lineage>
        <taxon>Bacteria</taxon>
        <taxon>Bacillati</taxon>
        <taxon>Actinomycetota</taxon>
        <taxon>Actinomycetes</taxon>
        <taxon>Kitasatosporales</taxon>
        <taxon>Streptomycetaceae</taxon>
        <taxon>Streptomyces</taxon>
    </lineage>
</organism>
<evidence type="ECO:0000256" key="6">
    <source>
        <dbReference type="ARBA" id="ARBA00023145"/>
    </source>
</evidence>
<dbReference type="AlphaFoldDB" id="A0A0K8PGX3"/>
<evidence type="ECO:0000256" key="2">
    <source>
        <dbReference type="ARBA" id="ARBA00022670"/>
    </source>
</evidence>
<dbReference type="PROSITE" id="PS00135">
    <property type="entry name" value="TRYPSIN_SER"/>
    <property type="match status" value="1"/>
</dbReference>
<evidence type="ECO:0000256" key="7">
    <source>
        <dbReference type="ARBA" id="ARBA00023157"/>
    </source>
</evidence>
<dbReference type="RefSeq" id="WP_167745696.1">
    <property type="nucleotide sequence ID" value="NZ_DF968228.1"/>
</dbReference>
<accession>A0A0K8PGX3</accession>
<keyword evidence="14" id="KW-1185">Reference proteome</keyword>
<comment type="similarity">
    <text evidence="1">Belongs to the peptidase S1 family.</text>
</comment>
<keyword evidence="2 13" id="KW-0645">Protease</keyword>
<dbReference type="InterPro" id="IPR035070">
    <property type="entry name" value="Streptogrisin_prodomain"/>
</dbReference>
<dbReference type="PROSITE" id="PS00134">
    <property type="entry name" value="TRYPSIN_HIS"/>
    <property type="match status" value="1"/>
</dbReference>
<feature type="active site" description="Charge relay system" evidence="8">
    <location>
        <position position="301"/>
    </location>
</feature>
<evidence type="ECO:0000256" key="1">
    <source>
        <dbReference type="ARBA" id="ARBA00007664"/>
    </source>
</evidence>
<dbReference type="EMBL" id="DF968228">
    <property type="protein sequence ID" value="GAP47141.1"/>
    <property type="molecule type" value="Genomic_DNA"/>
</dbReference>
<evidence type="ECO:0000259" key="11">
    <source>
        <dbReference type="Pfam" id="PF00089"/>
    </source>
</evidence>
<dbReference type="SUPFAM" id="SSF50494">
    <property type="entry name" value="Trypsin-like serine proteases"/>
    <property type="match status" value="1"/>
</dbReference>
<dbReference type="CDD" id="cd21112">
    <property type="entry name" value="alphaLP-like"/>
    <property type="match status" value="1"/>
</dbReference>
<name>A0A0K8PGX3_STRAJ</name>
<dbReference type="GO" id="GO:0006508">
    <property type="term" value="P:proteolysis"/>
    <property type="evidence" value="ECO:0007669"/>
    <property type="project" value="UniProtKB-KW"/>
</dbReference>
<feature type="active site" description="Charge relay system" evidence="8">
    <location>
        <position position="217"/>
    </location>
</feature>
<dbReference type="InterPro" id="IPR018114">
    <property type="entry name" value="TRYPSIN_HIS"/>
</dbReference>
<feature type="domain" description="Peptidase S1" evidence="11">
    <location>
        <begin position="179"/>
        <end position="338"/>
    </location>
</feature>
<dbReference type="Proteomes" id="UP000053859">
    <property type="component" value="Unassembled WGS sequence"/>
</dbReference>
<evidence type="ECO:0000256" key="10">
    <source>
        <dbReference type="SAM" id="SignalP"/>
    </source>
</evidence>
<evidence type="ECO:0000313" key="14">
    <source>
        <dbReference type="Proteomes" id="UP000053859"/>
    </source>
</evidence>
<feature type="domain" description="Peptidase S1A alpha-lytic prodomain" evidence="12">
    <location>
        <begin position="79"/>
        <end position="133"/>
    </location>
</feature>
<keyword evidence="3 10" id="KW-0732">Signal</keyword>